<dbReference type="PANTHER" id="PTHR10984:SF25">
    <property type="entry name" value="ENDOPLASMIC RETICULUM-GOLGI INTERMEDIATE COMPARTMENT PROTEIN 3"/>
    <property type="match status" value="1"/>
</dbReference>
<evidence type="ECO:0008006" key="10">
    <source>
        <dbReference type="Google" id="ProtNLM"/>
    </source>
</evidence>
<feature type="domain" description="Endoplasmic reticulum vesicle transporter N-terminal" evidence="7">
    <location>
        <begin position="54"/>
        <end position="143"/>
    </location>
</feature>
<keyword evidence="9" id="KW-1185">Reference proteome</keyword>
<comment type="subcellular location">
    <subcellularLocation>
        <location evidence="1">Membrane</location>
        <topology evidence="1">Multi-pass membrane protein</topology>
    </subcellularLocation>
</comment>
<proteinExistence type="inferred from homology"/>
<name>A0ABD1ZFU3_9MARC</name>
<dbReference type="InterPro" id="IPR039542">
    <property type="entry name" value="Erv_N"/>
</dbReference>
<dbReference type="InterPro" id="IPR012936">
    <property type="entry name" value="Erv_C"/>
</dbReference>
<dbReference type="Pfam" id="PF07970">
    <property type="entry name" value="COPIIcoated_ERV"/>
    <property type="match status" value="1"/>
</dbReference>
<dbReference type="Pfam" id="PF13850">
    <property type="entry name" value="ERGIC_N"/>
    <property type="match status" value="1"/>
</dbReference>
<dbReference type="PANTHER" id="PTHR10984">
    <property type="entry name" value="ENDOPLASMIC RETICULUM-GOLGI INTERMEDIATE COMPARTMENT PROTEIN"/>
    <property type="match status" value="1"/>
</dbReference>
<comment type="caution">
    <text evidence="8">The sequence shown here is derived from an EMBL/GenBank/DDBJ whole genome shotgun (WGS) entry which is preliminary data.</text>
</comment>
<evidence type="ECO:0000256" key="5">
    <source>
        <dbReference type="ARBA" id="ARBA00023136"/>
    </source>
</evidence>
<keyword evidence="5" id="KW-0472">Membrane</keyword>
<evidence type="ECO:0000256" key="3">
    <source>
        <dbReference type="ARBA" id="ARBA00022692"/>
    </source>
</evidence>
<dbReference type="EMBL" id="JBHFFA010000001">
    <property type="protein sequence ID" value="KAL2650308.1"/>
    <property type="molecule type" value="Genomic_DNA"/>
</dbReference>
<dbReference type="Proteomes" id="UP001605036">
    <property type="component" value="Unassembled WGS sequence"/>
</dbReference>
<evidence type="ECO:0000313" key="9">
    <source>
        <dbReference type="Proteomes" id="UP001605036"/>
    </source>
</evidence>
<evidence type="ECO:0000256" key="2">
    <source>
        <dbReference type="ARBA" id="ARBA00005648"/>
    </source>
</evidence>
<keyword evidence="3" id="KW-0812">Transmembrane</keyword>
<organism evidence="8 9">
    <name type="scientific">Riccia fluitans</name>
    <dbReference type="NCBI Taxonomy" id="41844"/>
    <lineage>
        <taxon>Eukaryota</taxon>
        <taxon>Viridiplantae</taxon>
        <taxon>Streptophyta</taxon>
        <taxon>Embryophyta</taxon>
        <taxon>Marchantiophyta</taxon>
        <taxon>Marchantiopsida</taxon>
        <taxon>Marchantiidae</taxon>
        <taxon>Marchantiales</taxon>
        <taxon>Ricciaceae</taxon>
        <taxon>Riccia</taxon>
    </lineage>
</organism>
<evidence type="ECO:0000256" key="1">
    <source>
        <dbReference type="ARBA" id="ARBA00004141"/>
    </source>
</evidence>
<evidence type="ECO:0000313" key="8">
    <source>
        <dbReference type="EMBL" id="KAL2650308.1"/>
    </source>
</evidence>
<comment type="similarity">
    <text evidence="2">Belongs to the ERGIC family.</text>
</comment>
<dbReference type="AlphaFoldDB" id="A0ABD1ZFU3"/>
<evidence type="ECO:0000256" key="4">
    <source>
        <dbReference type="ARBA" id="ARBA00022989"/>
    </source>
</evidence>
<sequence length="414" mass="46778">MPAEMTEGREIGLRQSIPISSWADLTKAQARHTNTTRNWCRESLGKMGLKTTALRSLNAFPRAEEHLMQKTSSGAAVTILGLVLMVTLFVHELSYQLSTIVVHEMSVDLTREQKLPIVINMTFPALPCGALSLDSIDMSGKHEVDIDTNIWKIRINKDGYILGSEYVSDLVEGEHTSDIAKEEAAAKKAMEDAGHFHHDPLEGESHEHYHENKLFGDPQKVVKDIKKAIENHEGCRIFGVLDVERVAGNFHISMHGLSVYVAQQVYPSVSDVNVSHVIHDLSFGPKYPGLHNPLDDTVRILKDESGTFKYFLKIVPTEYSYLNGVVMPTNQFSVTEYFMSTKAYEQNWPAVYFVYDLSPIAVKVREERRHLGHFFTRICAVLGGTFAVTGMLDRWVYRLIEMIQHSSTRRGVMR</sequence>
<protein>
    <recommendedName>
        <fullName evidence="10">Endoplasmic reticulum-Golgi intermediate compartment protein 3</fullName>
    </recommendedName>
</protein>
<gene>
    <name evidence="8" type="ORF">R1flu_018436</name>
</gene>
<evidence type="ECO:0000259" key="6">
    <source>
        <dbReference type="Pfam" id="PF07970"/>
    </source>
</evidence>
<reference evidence="8 9" key="1">
    <citation type="submission" date="2024-09" db="EMBL/GenBank/DDBJ databases">
        <title>Chromosome-scale assembly of Riccia fluitans.</title>
        <authorList>
            <person name="Paukszto L."/>
            <person name="Sawicki J."/>
            <person name="Karawczyk K."/>
            <person name="Piernik-Szablinska J."/>
            <person name="Szczecinska M."/>
            <person name="Mazdziarz M."/>
        </authorList>
    </citation>
    <scope>NUCLEOTIDE SEQUENCE [LARGE SCALE GENOMIC DNA]</scope>
    <source>
        <strain evidence="8">Rf_01</strain>
        <tissue evidence="8">Aerial parts of the thallus</tissue>
    </source>
</reference>
<evidence type="ECO:0000259" key="7">
    <source>
        <dbReference type="Pfam" id="PF13850"/>
    </source>
</evidence>
<accession>A0ABD1ZFU3</accession>
<feature type="domain" description="Endoplasmic reticulum vesicle transporter C-terminal" evidence="6">
    <location>
        <begin position="221"/>
        <end position="393"/>
    </location>
</feature>
<keyword evidence="4" id="KW-1133">Transmembrane helix</keyword>
<dbReference type="InterPro" id="IPR045888">
    <property type="entry name" value="Erv"/>
</dbReference>
<dbReference type="GO" id="GO:0016020">
    <property type="term" value="C:membrane"/>
    <property type="evidence" value="ECO:0007669"/>
    <property type="project" value="UniProtKB-SubCell"/>
</dbReference>